<keyword evidence="4" id="KW-1185">Reference proteome</keyword>
<dbReference type="SUPFAM" id="SSF55347">
    <property type="entry name" value="Glyceraldehyde-3-phosphate dehydrogenase-like, C-terminal domain"/>
    <property type="match status" value="1"/>
</dbReference>
<dbReference type="EMBL" id="JAPJZI010000001">
    <property type="protein sequence ID" value="MDA5399699.1"/>
    <property type="molecule type" value="Genomic_DNA"/>
</dbReference>
<evidence type="ECO:0000313" key="3">
    <source>
        <dbReference type="EMBL" id="MDA5399699.1"/>
    </source>
</evidence>
<evidence type="ECO:0000259" key="2">
    <source>
        <dbReference type="Pfam" id="PF22725"/>
    </source>
</evidence>
<dbReference type="PANTHER" id="PTHR43708:SF8">
    <property type="entry name" value="OXIDOREDUCTASE"/>
    <property type="match status" value="1"/>
</dbReference>
<comment type="caution">
    <text evidence="3">The sequence shown here is derived from an EMBL/GenBank/DDBJ whole genome shotgun (WGS) entry which is preliminary data.</text>
</comment>
<dbReference type="GO" id="GO:0000166">
    <property type="term" value="F:nucleotide binding"/>
    <property type="evidence" value="ECO:0007669"/>
    <property type="project" value="InterPro"/>
</dbReference>
<evidence type="ECO:0000259" key="1">
    <source>
        <dbReference type="Pfam" id="PF01408"/>
    </source>
</evidence>
<dbReference type="Gene3D" id="3.40.50.720">
    <property type="entry name" value="NAD(P)-binding Rossmann-like Domain"/>
    <property type="match status" value="1"/>
</dbReference>
<dbReference type="AlphaFoldDB" id="A0A9X3ZI01"/>
<name>A0A9X3ZI01_9HYPH</name>
<dbReference type="InterPro" id="IPR051317">
    <property type="entry name" value="Gfo/Idh/MocA_oxidoreduct"/>
</dbReference>
<sequence length="343" mass="37261">MTAAAPIGVGLIGLGNSGWYYHAEGTLTRHPHYELVAVSSRTVERARAAAERFGAKAYDDWRALIDDPKVQLVVIATPHDLHLPMTLAAAAARKHIVVEKPMAKSTAETAEMMAAADNAGVVLSVFQNRRWEEQYQSILEVIRNGAIGDVWRVEERRMHRGKYVVAGAGSPHTGSDLAAWAHTTDGAGGVTYLISPHLIDHQIHLFGGAPLDVSAVMHTYPGDVVEHYVDIRMNFPGGGLSRIEVYREAVDELPAWVVSGDRGTIVGRDLRSLDIHRPGTPPELIRDLPVLRGCDAFYDGLFQAITEGAPPPVDPRDSAIGVRIIELAHKSARSGGARQEFSI</sequence>
<dbReference type="RefSeq" id="WP_267991120.1">
    <property type="nucleotide sequence ID" value="NZ_JAPJZI010000001.1"/>
</dbReference>
<dbReference type="InterPro" id="IPR000683">
    <property type="entry name" value="Gfo/Idh/MocA-like_OxRdtase_N"/>
</dbReference>
<dbReference type="PANTHER" id="PTHR43708">
    <property type="entry name" value="CONSERVED EXPRESSED OXIDOREDUCTASE (EUROFUNG)"/>
    <property type="match status" value="1"/>
</dbReference>
<protein>
    <submittedName>
        <fullName evidence="3">Gfo/Idh/MocA family oxidoreductase</fullName>
    </submittedName>
</protein>
<reference evidence="3" key="1">
    <citation type="submission" date="2022-11" db="EMBL/GenBank/DDBJ databases">
        <title>Draft genome sequence of Hoeflea poritis E7-10 and Hoeflea prorocentri PM5-8, separated from scleractinian coral Porites lutea and marine dinoflagellate.</title>
        <authorList>
            <person name="Zhang G."/>
            <person name="Wei Q."/>
            <person name="Cai L."/>
        </authorList>
    </citation>
    <scope>NUCLEOTIDE SEQUENCE</scope>
    <source>
        <strain evidence="3">PM5-8</strain>
    </source>
</reference>
<gene>
    <name evidence="3" type="ORF">OQ273_14045</name>
</gene>
<dbReference type="Proteomes" id="UP001151234">
    <property type="component" value="Unassembled WGS sequence"/>
</dbReference>
<dbReference type="SUPFAM" id="SSF51735">
    <property type="entry name" value="NAD(P)-binding Rossmann-fold domains"/>
    <property type="match status" value="1"/>
</dbReference>
<organism evidence="3 4">
    <name type="scientific">Hoeflea prorocentri</name>
    <dbReference type="NCBI Taxonomy" id="1922333"/>
    <lineage>
        <taxon>Bacteria</taxon>
        <taxon>Pseudomonadati</taxon>
        <taxon>Pseudomonadota</taxon>
        <taxon>Alphaproteobacteria</taxon>
        <taxon>Hyphomicrobiales</taxon>
        <taxon>Rhizobiaceae</taxon>
        <taxon>Hoeflea</taxon>
    </lineage>
</organism>
<dbReference type="Pfam" id="PF01408">
    <property type="entry name" value="GFO_IDH_MocA"/>
    <property type="match status" value="1"/>
</dbReference>
<accession>A0A9X3ZI01</accession>
<dbReference type="InterPro" id="IPR036291">
    <property type="entry name" value="NAD(P)-bd_dom_sf"/>
</dbReference>
<dbReference type="Gene3D" id="3.30.360.10">
    <property type="entry name" value="Dihydrodipicolinate Reductase, domain 2"/>
    <property type="match status" value="1"/>
</dbReference>
<dbReference type="InterPro" id="IPR055170">
    <property type="entry name" value="GFO_IDH_MocA-like_dom"/>
</dbReference>
<proteinExistence type="predicted"/>
<feature type="domain" description="Gfo/Idh/MocA-like oxidoreductase N-terminal" evidence="1">
    <location>
        <begin position="7"/>
        <end position="125"/>
    </location>
</feature>
<dbReference type="Pfam" id="PF22725">
    <property type="entry name" value="GFO_IDH_MocA_C3"/>
    <property type="match status" value="1"/>
</dbReference>
<feature type="domain" description="GFO/IDH/MocA-like oxidoreductase" evidence="2">
    <location>
        <begin position="135"/>
        <end position="266"/>
    </location>
</feature>
<evidence type="ECO:0000313" key="4">
    <source>
        <dbReference type="Proteomes" id="UP001151234"/>
    </source>
</evidence>